<organism evidence="1">
    <name type="scientific">Streptomyces sp. NBC_00180</name>
    <dbReference type="NCBI Taxonomy" id="2903632"/>
    <lineage>
        <taxon>Bacteria</taxon>
        <taxon>Bacillati</taxon>
        <taxon>Actinomycetota</taxon>
        <taxon>Actinomycetes</taxon>
        <taxon>Kitasatosporales</taxon>
        <taxon>Streptomycetaceae</taxon>
        <taxon>Streptomyces</taxon>
    </lineage>
</organism>
<reference evidence="1" key="1">
    <citation type="submission" date="2022-10" db="EMBL/GenBank/DDBJ databases">
        <title>The complete genomes of actinobacterial strains from the NBC collection.</title>
        <authorList>
            <person name="Joergensen T.S."/>
            <person name="Alvarez Arevalo M."/>
            <person name="Sterndorff E.B."/>
            <person name="Faurdal D."/>
            <person name="Vuksanovic O."/>
            <person name="Mourched A.-S."/>
            <person name="Charusanti P."/>
            <person name="Shaw S."/>
            <person name="Blin K."/>
            <person name="Weber T."/>
        </authorList>
    </citation>
    <scope>NUCLEOTIDE SEQUENCE</scope>
    <source>
        <strain evidence="1">NBC 00180</strain>
    </source>
</reference>
<evidence type="ECO:0000313" key="1">
    <source>
        <dbReference type="EMBL" id="WTP88763.1"/>
    </source>
</evidence>
<sequence>MSGSYADAFGAGGPADDGVGVAVWRAFQRCAAVEEVARDARDRQPGGLLAVFLEALTPPSGR</sequence>
<protein>
    <submittedName>
        <fullName evidence="1">Uncharacterized protein</fullName>
    </submittedName>
</protein>
<dbReference type="AlphaFoldDB" id="A0AAU1I0Z0"/>
<proteinExistence type="predicted"/>
<accession>A0AAU1I0Z0</accession>
<gene>
    <name evidence="1" type="ORF">OG477_26945</name>
</gene>
<dbReference type="EMBL" id="CP108140">
    <property type="protein sequence ID" value="WTP88763.1"/>
    <property type="molecule type" value="Genomic_DNA"/>
</dbReference>
<name>A0AAU1I0Z0_9ACTN</name>